<dbReference type="AlphaFoldDB" id="A0A7W6RSC5"/>
<reference evidence="3 4" key="1">
    <citation type="submission" date="2020-08" db="EMBL/GenBank/DDBJ databases">
        <title>Genomic Encyclopedia of Type Strains, Phase IV (KMG-V): Genome sequencing to study the core and pangenomes of soil and plant-associated prokaryotes.</title>
        <authorList>
            <person name="Whitman W."/>
        </authorList>
    </citation>
    <scope>NUCLEOTIDE SEQUENCE [LARGE SCALE GENOMIC DNA]</scope>
    <source>
        <strain evidence="3 4">SEMIA 402</strain>
    </source>
</reference>
<proteinExistence type="predicted"/>
<dbReference type="Pfam" id="PF01370">
    <property type="entry name" value="Epimerase"/>
    <property type="match status" value="1"/>
</dbReference>
<dbReference type="SUPFAM" id="SSF51735">
    <property type="entry name" value="NAD(P)-binding Rossmann-fold domains"/>
    <property type="match status" value="1"/>
</dbReference>
<feature type="region of interest" description="Disordered" evidence="1">
    <location>
        <begin position="136"/>
        <end position="156"/>
    </location>
</feature>
<organism evidence="3 4">
    <name type="scientific">Rhizobium mongolense</name>
    <dbReference type="NCBI Taxonomy" id="57676"/>
    <lineage>
        <taxon>Bacteria</taxon>
        <taxon>Pseudomonadati</taxon>
        <taxon>Pseudomonadota</taxon>
        <taxon>Alphaproteobacteria</taxon>
        <taxon>Hyphomicrobiales</taxon>
        <taxon>Rhizobiaceae</taxon>
        <taxon>Rhizobium/Agrobacterium group</taxon>
        <taxon>Rhizobium</taxon>
    </lineage>
</organism>
<name>A0A7W6RSC5_9HYPH</name>
<sequence>MRQTKPIIFDAPFILLTGATGWLGRRVAAALTTGLPEVGLLAQGCFRIKALVPAGEDLSHLRHEGLEIVRGDIRDVESVRAFVAGAEGAVIVHMAGIIHPKTVAQFEAINTQGTINLVAAAQKAGVRRIIVMSSNSPVGSNPHPDHRFTEESPYRPSGGCGHSKMIMEKALRAEIAAGGPTMAYTDNLAQGVLLAAGHPQAAGEIFWLADETPYAMNEIVETVGNVLREEFGIMVKPNKLHLPVFVGRVATVLDVSLQCAGIYHQKNSCAVRNAQNNFLRYIESKKNTWLHA</sequence>
<dbReference type="PANTHER" id="PTHR43245">
    <property type="entry name" value="BIFUNCTIONAL POLYMYXIN RESISTANCE PROTEIN ARNA"/>
    <property type="match status" value="1"/>
</dbReference>
<protein>
    <submittedName>
        <fullName evidence="3">Nucleoside-diphosphate-sugar epimerase</fullName>
    </submittedName>
</protein>
<gene>
    <name evidence="3" type="ORF">GGE12_005545</name>
</gene>
<dbReference type="InterPro" id="IPR050177">
    <property type="entry name" value="Lipid_A_modif_metabolic_enz"/>
</dbReference>
<comment type="caution">
    <text evidence="3">The sequence shown here is derived from an EMBL/GenBank/DDBJ whole genome shotgun (WGS) entry which is preliminary data.</text>
</comment>
<feature type="compositionally biased region" description="Basic and acidic residues" evidence="1">
    <location>
        <begin position="143"/>
        <end position="153"/>
    </location>
</feature>
<dbReference type="Gene3D" id="3.40.50.720">
    <property type="entry name" value="NAD(P)-binding Rossmann-like Domain"/>
    <property type="match status" value="1"/>
</dbReference>
<dbReference type="InterPro" id="IPR036291">
    <property type="entry name" value="NAD(P)-bd_dom_sf"/>
</dbReference>
<evidence type="ECO:0000313" key="4">
    <source>
        <dbReference type="Proteomes" id="UP000533641"/>
    </source>
</evidence>
<evidence type="ECO:0000256" key="1">
    <source>
        <dbReference type="SAM" id="MobiDB-lite"/>
    </source>
</evidence>
<dbReference type="Proteomes" id="UP000533641">
    <property type="component" value="Unassembled WGS sequence"/>
</dbReference>
<evidence type="ECO:0000259" key="2">
    <source>
        <dbReference type="Pfam" id="PF01370"/>
    </source>
</evidence>
<evidence type="ECO:0000313" key="3">
    <source>
        <dbReference type="EMBL" id="MBB4277736.1"/>
    </source>
</evidence>
<dbReference type="InterPro" id="IPR001509">
    <property type="entry name" value="Epimerase_deHydtase"/>
</dbReference>
<feature type="domain" description="NAD-dependent epimerase/dehydratase" evidence="2">
    <location>
        <begin position="14"/>
        <end position="179"/>
    </location>
</feature>
<dbReference type="EMBL" id="JACIGM010000014">
    <property type="protein sequence ID" value="MBB4277736.1"/>
    <property type="molecule type" value="Genomic_DNA"/>
</dbReference>
<dbReference type="RefSeq" id="WP_246778681.1">
    <property type="nucleotide sequence ID" value="NZ_JACIGM010000014.1"/>
</dbReference>
<accession>A0A7W6RSC5</accession>